<gene>
    <name evidence="2" type="ORF">PV09_08131</name>
</gene>
<feature type="chain" id="PRO_5002238491" evidence="1">
    <location>
        <begin position="21"/>
        <end position="171"/>
    </location>
</feature>
<evidence type="ECO:0000256" key="1">
    <source>
        <dbReference type="SAM" id="SignalP"/>
    </source>
</evidence>
<evidence type="ECO:0000313" key="2">
    <source>
        <dbReference type="EMBL" id="KIW00239.1"/>
    </source>
</evidence>
<evidence type="ECO:0000313" key="3">
    <source>
        <dbReference type="Proteomes" id="UP000053259"/>
    </source>
</evidence>
<feature type="signal peptide" evidence="1">
    <location>
        <begin position="1"/>
        <end position="20"/>
    </location>
</feature>
<proteinExistence type="predicted"/>
<organism evidence="2 3">
    <name type="scientific">Verruconis gallopava</name>
    <dbReference type="NCBI Taxonomy" id="253628"/>
    <lineage>
        <taxon>Eukaryota</taxon>
        <taxon>Fungi</taxon>
        <taxon>Dikarya</taxon>
        <taxon>Ascomycota</taxon>
        <taxon>Pezizomycotina</taxon>
        <taxon>Dothideomycetes</taxon>
        <taxon>Pleosporomycetidae</taxon>
        <taxon>Venturiales</taxon>
        <taxon>Sympoventuriaceae</taxon>
        <taxon>Verruconis</taxon>
    </lineage>
</organism>
<reference evidence="2 3" key="1">
    <citation type="submission" date="2015-01" db="EMBL/GenBank/DDBJ databases">
        <title>The Genome Sequence of Ochroconis gallopava CBS43764.</title>
        <authorList>
            <consortium name="The Broad Institute Genomics Platform"/>
            <person name="Cuomo C."/>
            <person name="de Hoog S."/>
            <person name="Gorbushina A."/>
            <person name="Stielow B."/>
            <person name="Teixiera M."/>
            <person name="Abouelleil A."/>
            <person name="Chapman S.B."/>
            <person name="Priest M."/>
            <person name="Young S.K."/>
            <person name="Wortman J."/>
            <person name="Nusbaum C."/>
            <person name="Birren B."/>
        </authorList>
    </citation>
    <scope>NUCLEOTIDE SEQUENCE [LARGE SCALE GENOMIC DNA]</scope>
    <source>
        <strain evidence="2 3">CBS 43764</strain>
    </source>
</reference>
<dbReference type="Proteomes" id="UP000053259">
    <property type="component" value="Unassembled WGS sequence"/>
</dbReference>
<dbReference type="VEuPathDB" id="FungiDB:PV09_08131"/>
<protein>
    <submittedName>
        <fullName evidence="2">Uncharacterized protein</fullName>
    </submittedName>
</protein>
<keyword evidence="3" id="KW-1185">Reference proteome</keyword>
<dbReference type="InParanoid" id="A0A0D2AM64"/>
<dbReference type="EMBL" id="KN847565">
    <property type="protein sequence ID" value="KIW00239.1"/>
    <property type="molecule type" value="Genomic_DNA"/>
</dbReference>
<dbReference type="HOGENOM" id="CLU_1564097_0_0_1"/>
<dbReference type="AlphaFoldDB" id="A0A0D2AM64"/>
<dbReference type="RefSeq" id="XP_016210108.1">
    <property type="nucleotide sequence ID" value="XM_016361988.1"/>
</dbReference>
<dbReference type="GeneID" id="27316104"/>
<name>A0A0D2AM64_9PEZI</name>
<keyword evidence="1" id="KW-0732">Signal</keyword>
<sequence>MRLLGSLVVVAVVVAPSISALPLRTNDANSLQSKQLVHERSSTRLDAENSFQKRVIILATNLGLGLGGIIGDAAASGVGDAVGGAVGDIKNIFDGGSAPASKSQDDSSADPVIEALQNAVENPQPGIFNLIGGAVGEWFGAEVGKFISQGLEGNANVPAITQFIDEATSKN</sequence>
<accession>A0A0D2AM64</accession>